<organism evidence="1 2">
    <name type="scientific">Smallanthus sonchifolius</name>
    <dbReference type="NCBI Taxonomy" id="185202"/>
    <lineage>
        <taxon>Eukaryota</taxon>
        <taxon>Viridiplantae</taxon>
        <taxon>Streptophyta</taxon>
        <taxon>Embryophyta</taxon>
        <taxon>Tracheophyta</taxon>
        <taxon>Spermatophyta</taxon>
        <taxon>Magnoliopsida</taxon>
        <taxon>eudicotyledons</taxon>
        <taxon>Gunneridae</taxon>
        <taxon>Pentapetalae</taxon>
        <taxon>asterids</taxon>
        <taxon>campanulids</taxon>
        <taxon>Asterales</taxon>
        <taxon>Asteraceae</taxon>
        <taxon>Asteroideae</taxon>
        <taxon>Heliantheae alliance</taxon>
        <taxon>Millerieae</taxon>
        <taxon>Smallanthus</taxon>
    </lineage>
</organism>
<proteinExistence type="predicted"/>
<keyword evidence="2" id="KW-1185">Reference proteome</keyword>
<protein>
    <submittedName>
        <fullName evidence="1">Uncharacterized protein</fullName>
    </submittedName>
</protein>
<name>A0ACB9BU76_9ASTR</name>
<dbReference type="EMBL" id="CM042039">
    <property type="protein sequence ID" value="KAI3725483.1"/>
    <property type="molecule type" value="Genomic_DNA"/>
</dbReference>
<accession>A0ACB9BU76</accession>
<gene>
    <name evidence="1" type="ORF">L1987_65271</name>
</gene>
<reference evidence="2" key="1">
    <citation type="journal article" date="2022" name="Mol. Ecol. Resour.">
        <title>The genomes of chicory, endive, great burdock and yacon provide insights into Asteraceae palaeo-polyploidization history and plant inulin production.</title>
        <authorList>
            <person name="Fan W."/>
            <person name="Wang S."/>
            <person name="Wang H."/>
            <person name="Wang A."/>
            <person name="Jiang F."/>
            <person name="Liu H."/>
            <person name="Zhao H."/>
            <person name="Xu D."/>
            <person name="Zhang Y."/>
        </authorList>
    </citation>
    <scope>NUCLEOTIDE SEQUENCE [LARGE SCALE GENOMIC DNA]</scope>
    <source>
        <strain evidence="2">cv. Yunnan</strain>
    </source>
</reference>
<comment type="caution">
    <text evidence="1">The sequence shown here is derived from an EMBL/GenBank/DDBJ whole genome shotgun (WGS) entry which is preliminary data.</text>
</comment>
<dbReference type="Proteomes" id="UP001056120">
    <property type="component" value="Linkage Group LG22"/>
</dbReference>
<evidence type="ECO:0000313" key="2">
    <source>
        <dbReference type="Proteomes" id="UP001056120"/>
    </source>
</evidence>
<sequence>MSDYLPFEIQVDIIKRLPVKSLIQFRSVSKAWKSLIDSSQFIAHYSGHVRHLLVRYIDRVDFNEKYVSVVDDDTFPRNKVSVSIPLLVENCRIIGRSQGLLCLHDGYRNSCGVPLAGIGRVVLWNPSIRKAVVVVLPNVPKDRIYTTALGFGVCHETNDPKIVKITHIRLSKDTEQISCIPQQVEVFTLSAGVWRIPYNNNNLPRKSIRFGWNQVVVDGFLYWLAEDWIITTDSEIRSYSLIVSFDMENEEFREVNLPEHTYGELLNNPIFIVWMMEDGLFTKLFTINTPQDASVIGFRKSGAPIVEIVEDVCGLVVVYEPYSNYIDNFWIHGTAFSFAVYPYMETLLLLDQPDLMVYNDTFQSGELRIEVF</sequence>
<reference evidence="1 2" key="2">
    <citation type="journal article" date="2022" name="Mol. Ecol. Resour.">
        <title>The genomes of chicory, endive, great burdock and yacon provide insights into Asteraceae paleo-polyploidization history and plant inulin production.</title>
        <authorList>
            <person name="Fan W."/>
            <person name="Wang S."/>
            <person name="Wang H."/>
            <person name="Wang A."/>
            <person name="Jiang F."/>
            <person name="Liu H."/>
            <person name="Zhao H."/>
            <person name="Xu D."/>
            <person name="Zhang Y."/>
        </authorList>
    </citation>
    <scope>NUCLEOTIDE SEQUENCE [LARGE SCALE GENOMIC DNA]</scope>
    <source>
        <strain evidence="2">cv. Yunnan</strain>
        <tissue evidence="1">Leaves</tissue>
    </source>
</reference>
<evidence type="ECO:0000313" key="1">
    <source>
        <dbReference type="EMBL" id="KAI3725483.1"/>
    </source>
</evidence>